<reference evidence="3" key="1">
    <citation type="submission" date="2015-12" db="EMBL/GenBank/DDBJ databases">
        <authorList>
            <person name="Zhang G."/>
            <person name="Stingl U."/>
        </authorList>
    </citation>
    <scope>NUCLEOTIDE SEQUENCE [LARGE SCALE GENOMIC DNA]</scope>
    <source>
        <strain evidence="3">ZGT118</strain>
    </source>
</reference>
<dbReference type="Proteomes" id="UP000053791">
    <property type="component" value="Unassembled WGS sequence"/>
</dbReference>
<feature type="region of interest" description="Disordered" evidence="1">
    <location>
        <begin position="403"/>
        <end position="532"/>
    </location>
</feature>
<dbReference type="PROSITE" id="PS51257">
    <property type="entry name" value="PROKAR_LIPOPROTEIN"/>
    <property type="match status" value="1"/>
</dbReference>
<accession>A0A101CYC2</accession>
<feature type="region of interest" description="Disordered" evidence="1">
    <location>
        <begin position="192"/>
        <end position="390"/>
    </location>
</feature>
<feature type="compositionally biased region" description="Basic and acidic residues" evidence="1">
    <location>
        <begin position="376"/>
        <end position="390"/>
    </location>
</feature>
<sequence>MVQNNKVLTVSYGTFSCTLEGFDDSFETMKAIAEYFRDLAADDRYFGSEPPQLDAEMLARIAQRDQSRRIEAHRHDDGVVLRATETAAEPAPTPEQPHHELRPGIAVASTHRTNHPNAMPEDEGDEPEDLSAPELAALTPEPADELPSTAALRHEPEFEEYEEEAAPQESLPPAADSIAAKLQRIRAVVSRADDGAGQYSEDEENGFPTDATAEPEDAISAAFATQPPAQPEPAADLTDEEEEPAAAAVEPIVDEPSVDEPIVDEPIVDEPSAEAPVSDAEAEEAPAPAASDLQTEAKPEGPQAISLAELATGLDHPAQAANDLSAGDDDLRPTDAESGSVDLAQAELEEEFDEPEAPLQQADDAVLSQEEESSDDRDAPEGTLTARDEADLLRKLAAVETALYARAEGQPDTDKKDDLTRLMDAADERMDDPSAGDSRQTYSHLRAAAAAAAAEKKAGSHELSQSSDKEYREDLASVVSPRRPEAGGTSRRPEPEGIAPLRLVAEQRIDTSDAETEKTPVHPRRVSSAIDADKAAREGGFARFAEEQGAHSLSDLLEAAAAYLSFVEGQEQFSRPQLMNKVRALQLEEFDREESLRSFGQLLRDGKIEKAGGGRFAASSEIGFRPDDERAAG</sequence>
<dbReference type="OrthoDB" id="7798282at2"/>
<gene>
    <name evidence="2" type="ORF">AVO45_01150</name>
</gene>
<organism evidence="2 3">
    <name type="scientific">Ruegeria marisrubri</name>
    <dbReference type="NCBI Taxonomy" id="1685379"/>
    <lineage>
        <taxon>Bacteria</taxon>
        <taxon>Pseudomonadati</taxon>
        <taxon>Pseudomonadota</taxon>
        <taxon>Alphaproteobacteria</taxon>
        <taxon>Rhodobacterales</taxon>
        <taxon>Roseobacteraceae</taxon>
        <taxon>Ruegeria</taxon>
    </lineage>
</organism>
<evidence type="ECO:0000313" key="3">
    <source>
        <dbReference type="Proteomes" id="UP000053791"/>
    </source>
</evidence>
<evidence type="ECO:0000313" key="2">
    <source>
        <dbReference type="EMBL" id="KUJ85628.1"/>
    </source>
</evidence>
<protein>
    <recommendedName>
        <fullName evidence="4">Chemotaxis protein CheA</fullName>
    </recommendedName>
</protein>
<feature type="compositionally biased region" description="Acidic residues" evidence="1">
    <location>
        <begin position="157"/>
        <end position="166"/>
    </location>
</feature>
<feature type="compositionally biased region" description="Low complexity" evidence="1">
    <location>
        <begin position="135"/>
        <end position="147"/>
    </location>
</feature>
<evidence type="ECO:0000256" key="1">
    <source>
        <dbReference type="SAM" id="MobiDB-lite"/>
    </source>
</evidence>
<evidence type="ECO:0008006" key="4">
    <source>
        <dbReference type="Google" id="ProtNLM"/>
    </source>
</evidence>
<keyword evidence="3" id="KW-1185">Reference proteome</keyword>
<feature type="region of interest" description="Disordered" evidence="1">
    <location>
        <begin position="613"/>
        <end position="633"/>
    </location>
</feature>
<feature type="compositionally biased region" description="Acidic residues" evidence="1">
    <location>
        <begin position="252"/>
        <end position="272"/>
    </location>
</feature>
<feature type="region of interest" description="Disordered" evidence="1">
    <location>
        <begin position="135"/>
        <end position="177"/>
    </location>
</feature>
<feature type="compositionally biased region" description="Basic and acidic residues" evidence="1">
    <location>
        <begin position="412"/>
        <end position="432"/>
    </location>
</feature>
<feature type="compositionally biased region" description="Low complexity" evidence="1">
    <location>
        <begin position="221"/>
        <end position="236"/>
    </location>
</feature>
<feature type="compositionally biased region" description="Basic and acidic residues" evidence="1">
    <location>
        <begin position="505"/>
        <end position="520"/>
    </location>
</feature>
<dbReference type="EMBL" id="LQBQ01000001">
    <property type="protein sequence ID" value="KUJ85628.1"/>
    <property type="molecule type" value="Genomic_DNA"/>
</dbReference>
<name>A0A101CYC2_9RHOB</name>
<feature type="compositionally biased region" description="Acidic residues" evidence="1">
    <location>
        <begin position="347"/>
        <end position="356"/>
    </location>
</feature>
<dbReference type="AlphaFoldDB" id="A0A101CYC2"/>
<dbReference type="RefSeq" id="WP_068343551.1">
    <property type="nucleotide sequence ID" value="NZ_LQBQ01000001.1"/>
</dbReference>
<comment type="caution">
    <text evidence="2">The sequence shown here is derived from an EMBL/GenBank/DDBJ whole genome shotgun (WGS) entry which is preliminary data.</text>
</comment>
<dbReference type="STRING" id="1685379.AVO45_01150"/>
<feature type="compositionally biased region" description="Basic and acidic residues" evidence="1">
    <location>
        <begin position="624"/>
        <end position="633"/>
    </location>
</feature>
<feature type="compositionally biased region" description="Low complexity" evidence="1">
    <location>
        <begin position="273"/>
        <end position="291"/>
    </location>
</feature>
<proteinExistence type="predicted"/>